<gene>
    <name evidence="1" type="ORF">S01H1_33303</name>
</gene>
<name>X0VFQ0_9ZZZZ</name>
<feature type="non-terminal residue" evidence="1">
    <location>
        <position position="79"/>
    </location>
</feature>
<reference evidence="1" key="1">
    <citation type="journal article" date="2014" name="Front. Microbiol.">
        <title>High frequency of phylogenetically diverse reductive dehalogenase-homologous genes in deep subseafloor sedimentary metagenomes.</title>
        <authorList>
            <person name="Kawai M."/>
            <person name="Futagami T."/>
            <person name="Toyoda A."/>
            <person name="Takaki Y."/>
            <person name="Nishi S."/>
            <person name="Hori S."/>
            <person name="Arai W."/>
            <person name="Tsubouchi T."/>
            <person name="Morono Y."/>
            <person name="Uchiyama I."/>
            <person name="Ito T."/>
            <person name="Fujiyama A."/>
            <person name="Inagaki F."/>
            <person name="Takami H."/>
        </authorList>
    </citation>
    <scope>NUCLEOTIDE SEQUENCE</scope>
    <source>
        <strain evidence="1">Expedition CK06-06</strain>
    </source>
</reference>
<accession>X0VFQ0</accession>
<protein>
    <submittedName>
        <fullName evidence="1">Uncharacterized protein</fullName>
    </submittedName>
</protein>
<evidence type="ECO:0000313" key="1">
    <source>
        <dbReference type="EMBL" id="GAG10037.1"/>
    </source>
</evidence>
<sequence>MTDEIDELITKYYGKHANFVASLDDLDIDPIFKWFIKRRLLAQDKDKKDQKKLLPSYDIVKDFLEYHINSKNSFGFKLK</sequence>
<comment type="caution">
    <text evidence="1">The sequence shown here is derived from an EMBL/GenBank/DDBJ whole genome shotgun (WGS) entry which is preliminary data.</text>
</comment>
<dbReference type="AlphaFoldDB" id="X0VFQ0"/>
<proteinExistence type="predicted"/>
<organism evidence="1">
    <name type="scientific">marine sediment metagenome</name>
    <dbReference type="NCBI Taxonomy" id="412755"/>
    <lineage>
        <taxon>unclassified sequences</taxon>
        <taxon>metagenomes</taxon>
        <taxon>ecological metagenomes</taxon>
    </lineage>
</organism>
<dbReference type="EMBL" id="BARS01020671">
    <property type="protein sequence ID" value="GAG10037.1"/>
    <property type="molecule type" value="Genomic_DNA"/>
</dbReference>